<feature type="region of interest" description="Disordered" evidence="1">
    <location>
        <begin position="314"/>
        <end position="337"/>
    </location>
</feature>
<evidence type="ECO:0000313" key="3">
    <source>
        <dbReference type="EMBL" id="KAG5189720.1"/>
    </source>
</evidence>
<evidence type="ECO:0000313" key="4">
    <source>
        <dbReference type="Proteomes" id="UP000664859"/>
    </source>
</evidence>
<feature type="transmembrane region" description="Helical" evidence="2">
    <location>
        <begin position="42"/>
        <end position="65"/>
    </location>
</feature>
<comment type="caution">
    <text evidence="3">The sequence shown here is derived from an EMBL/GenBank/DDBJ whole genome shotgun (WGS) entry which is preliminary data.</text>
</comment>
<protein>
    <submittedName>
        <fullName evidence="3">Uncharacterized protein</fullName>
    </submittedName>
</protein>
<feature type="region of interest" description="Disordered" evidence="1">
    <location>
        <begin position="220"/>
        <end position="247"/>
    </location>
</feature>
<feature type="transmembrane region" description="Helical" evidence="2">
    <location>
        <begin position="77"/>
        <end position="97"/>
    </location>
</feature>
<evidence type="ECO:0000256" key="2">
    <source>
        <dbReference type="SAM" id="Phobius"/>
    </source>
</evidence>
<keyword evidence="2" id="KW-0472">Membrane</keyword>
<gene>
    <name evidence="3" type="ORF">JKP88DRAFT_347662</name>
</gene>
<reference evidence="3" key="1">
    <citation type="submission" date="2021-02" db="EMBL/GenBank/DDBJ databases">
        <title>First Annotated Genome of the Yellow-green Alga Tribonema minus.</title>
        <authorList>
            <person name="Mahan K.M."/>
        </authorList>
    </citation>
    <scope>NUCLEOTIDE SEQUENCE</scope>
    <source>
        <strain evidence="3">UTEX B ZZ1240</strain>
    </source>
</reference>
<keyword evidence="2" id="KW-1133">Transmembrane helix</keyword>
<feature type="transmembrane region" description="Helical" evidence="2">
    <location>
        <begin position="161"/>
        <end position="180"/>
    </location>
</feature>
<evidence type="ECO:0000256" key="1">
    <source>
        <dbReference type="SAM" id="MobiDB-lite"/>
    </source>
</evidence>
<sequence>MSHATFDDLFTTSCLSVSCTIAVETGWFFGMRLVYGVRNAMAWTGFLASLFTAIYCVHELCYYFVDVADQTASCAQFKAFFILRGASNSLAFLHLFLRANAVNSLNPKWPPWRRAGIALTVVTLGVLALVAATRGAKPTASPPHPSRCQEFIAPIPATLKWTLQLICHIAFAGFFIWPLLGHMRMLRKAGLAQHPPHAVERCCGGCAWWCSCSSERSRRRSSSSAQEDGDAPGSGTPAETPTGFTTPRHDTVYRQLVLRAVVSVAASALFTVVAAVLVMLDVYGVVDGIPVVGLSILDNGFTLGSIFFANSGGLGPHDRRPSRQQRRRSAQQRHTMSISKRPSMLLQTVLAPAHRPPAAADALWRRIGGDAGEAHIVMPRVSPPPLPAAPVEREQTVVCGGL</sequence>
<keyword evidence="2" id="KW-0812">Transmembrane</keyword>
<organism evidence="3 4">
    <name type="scientific">Tribonema minus</name>
    <dbReference type="NCBI Taxonomy" id="303371"/>
    <lineage>
        <taxon>Eukaryota</taxon>
        <taxon>Sar</taxon>
        <taxon>Stramenopiles</taxon>
        <taxon>Ochrophyta</taxon>
        <taxon>PX clade</taxon>
        <taxon>Xanthophyceae</taxon>
        <taxon>Tribonematales</taxon>
        <taxon>Tribonemataceae</taxon>
        <taxon>Tribonema</taxon>
    </lineage>
</organism>
<keyword evidence="4" id="KW-1185">Reference proteome</keyword>
<feature type="transmembrane region" description="Helical" evidence="2">
    <location>
        <begin position="117"/>
        <end position="136"/>
    </location>
</feature>
<feature type="transmembrane region" description="Helical" evidence="2">
    <location>
        <begin position="256"/>
        <end position="280"/>
    </location>
</feature>
<proteinExistence type="predicted"/>
<feature type="transmembrane region" description="Helical" evidence="2">
    <location>
        <begin position="15"/>
        <end position="35"/>
    </location>
</feature>
<name>A0A835Z9W2_9STRA</name>
<feature type="compositionally biased region" description="Basic residues" evidence="1">
    <location>
        <begin position="322"/>
        <end position="331"/>
    </location>
</feature>
<accession>A0A835Z9W2</accession>
<dbReference type="AlphaFoldDB" id="A0A835Z9W2"/>
<dbReference type="EMBL" id="JAFCMP010000046">
    <property type="protein sequence ID" value="KAG5189720.1"/>
    <property type="molecule type" value="Genomic_DNA"/>
</dbReference>
<dbReference type="Proteomes" id="UP000664859">
    <property type="component" value="Unassembled WGS sequence"/>
</dbReference>